<accession>A0A0G0XDU0</accession>
<organism evidence="1 2">
    <name type="scientific">candidate division WWE3 bacterium GW2011_GWA1_41_8</name>
    <dbReference type="NCBI Taxonomy" id="1619103"/>
    <lineage>
        <taxon>Bacteria</taxon>
        <taxon>Katanobacteria</taxon>
    </lineage>
</organism>
<dbReference type="Proteomes" id="UP000034920">
    <property type="component" value="Unassembled WGS sequence"/>
</dbReference>
<sequence length="266" mass="31386">MKKYNILSQEVFSKLKFPVPYFYGIANSNQQLYSIGTRHSYDPNDPQFVFIQKKWKEFLDKTGNNRVVIVESSIRPNFTNLEQAVRNSSEGGFISHLAQLSGVEVQCAEPVKDYEILELEKSFSKNEIVYYHFARSVSQYIRKHSSETELGMRKFENYVKPFLIKYMKEFKWADFDFSLENMYKIHKEVFGVEFDLTDKNFLIKIPWPVFYESVINQVSRESGRIRDNWIVGKIETLWKQGNSLFIVQGSSHAVIQERAIRQFTFD</sequence>
<gene>
    <name evidence="1" type="ORF">UU80_C0005G0007</name>
</gene>
<comment type="caution">
    <text evidence="1">The sequence shown here is derived from an EMBL/GenBank/DDBJ whole genome shotgun (WGS) entry which is preliminary data.</text>
</comment>
<name>A0A0G0XDU0_UNCKA</name>
<evidence type="ECO:0000313" key="2">
    <source>
        <dbReference type="Proteomes" id="UP000034920"/>
    </source>
</evidence>
<protein>
    <submittedName>
        <fullName evidence="1">Uncharacterized protein</fullName>
    </submittedName>
</protein>
<dbReference type="EMBL" id="LCCA01000005">
    <property type="protein sequence ID" value="KKS22562.1"/>
    <property type="molecule type" value="Genomic_DNA"/>
</dbReference>
<dbReference type="STRING" id="1619103.UU80_C0005G0007"/>
<evidence type="ECO:0000313" key="1">
    <source>
        <dbReference type="EMBL" id="KKS22562.1"/>
    </source>
</evidence>
<proteinExistence type="predicted"/>
<dbReference type="AlphaFoldDB" id="A0A0G0XDU0"/>
<reference evidence="1 2" key="1">
    <citation type="journal article" date="2015" name="Nature">
        <title>rRNA introns, odd ribosomes, and small enigmatic genomes across a large radiation of phyla.</title>
        <authorList>
            <person name="Brown C.T."/>
            <person name="Hug L.A."/>
            <person name="Thomas B.C."/>
            <person name="Sharon I."/>
            <person name="Castelle C.J."/>
            <person name="Singh A."/>
            <person name="Wilkins M.J."/>
            <person name="Williams K.H."/>
            <person name="Banfield J.F."/>
        </authorList>
    </citation>
    <scope>NUCLEOTIDE SEQUENCE [LARGE SCALE GENOMIC DNA]</scope>
</reference>